<dbReference type="InterPro" id="IPR032466">
    <property type="entry name" value="Metal_Hydrolase"/>
</dbReference>
<dbReference type="InterPro" id="IPR011059">
    <property type="entry name" value="Metal-dep_hydrolase_composite"/>
</dbReference>
<dbReference type="SUPFAM" id="SSF51338">
    <property type="entry name" value="Composite domain of metallo-dependent hydrolases"/>
    <property type="match status" value="1"/>
</dbReference>
<proteinExistence type="predicted"/>
<dbReference type="EMBL" id="FMYG01000001">
    <property type="protein sequence ID" value="SDB82779.1"/>
    <property type="molecule type" value="Genomic_DNA"/>
</dbReference>
<dbReference type="Gene3D" id="3.20.20.140">
    <property type="entry name" value="Metal-dependent hydrolases"/>
    <property type="match status" value="1"/>
</dbReference>
<accession>A0A1G6GLI7</accession>
<protein>
    <submittedName>
        <fullName evidence="2">Imidazolonepropionase</fullName>
    </submittedName>
</protein>
<sequence length="381" mass="41401">MRNARVWRRPGERVSGPQSLLVSEGRITGIGVEADRHASTREVDLAGRVVTAGFWNCHVHLTEAVWSDQSGAGVSRVQAAIDDMMLSRGFVTVLDLGSHPRTTNALIRRIEAGELRGPNIMTAGAGIRPWRGVPFYMRELVPWFTRWMLPAPVTGFGAGRAVASQLRSGARIVKLFTGSYVTPERVKPMRTSVARAAVEEAHRRGARVFAHPSNREGTAVALDAGVDALAHVPDDTEGTAPLLAQAAHRGVRMVPTLHMFASTVSADPGYLHPIYTALGDFMRQGGKVIFGTDVGYMSERDTRPELEAMAKSGMGVHHLLRALTSEPADFFDDDERGAIDIGLRGDLTVLDTTSEAVQPADLSRVYATFKDGRMIWPASLE</sequence>
<dbReference type="SUPFAM" id="SSF51556">
    <property type="entry name" value="Metallo-dependent hydrolases"/>
    <property type="match status" value="1"/>
</dbReference>
<dbReference type="PANTHER" id="PTHR43135:SF3">
    <property type="entry name" value="ALPHA-D-RIBOSE 1-METHYLPHOSPHONATE 5-TRIPHOSPHATE DIPHOSPHATASE"/>
    <property type="match status" value="1"/>
</dbReference>
<dbReference type="AlphaFoldDB" id="A0A1G6GLI7"/>
<name>A0A1G6GLI7_9MICO</name>
<dbReference type="InterPro" id="IPR051781">
    <property type="entry name" value="Metallo-dep_Hydrolase"/>
</dbReference>
<dbReference type="Gene3D" id="2.30.40.10">
    <property type="entry name" value="Urease, subunit C, domain 1"/>
    <property type="match status" value="1"/>
</dbReference>
<dbReference type="InterPro" id="IPR006680">
    <property type="entry name" value="Amidohydro-rel"/>
</dbReference>
<dbReference type="Pfam" id="PF01979">
    <property type="entry name" value="Amidohydro_1"/>
    <property type="match status" value="1"/>
</dbReference>
<reference evidence="2 3" key="1">
    <citation type="submission" date="2016-09" db="EMBL/GenBank/DDBJ databases">
        <authorList>
            <person name="Capua I."/>
            <person name="De Benedictis P."/>
            <person name="Joannis T."/>
            <person name="Lombin L.H."/>
            <person name="Cattoli G."/>
        </authorList>
    </citation>
    <scope>NUCLEOTIDE SEQUENCE [LARGE SCALE GENOMIC DNA]</scope>
    <source>
        <strain evidence="2 3">NIO-1002</strain>
    </source>
</reference>
<dbReference type="PANTHER" id="PTHR43135">
    <property type="entry name" value="ALPHA-D-RIBOSE 1-METHYLPHOSPHONATE 5-TRIPHOSPHATE DIPHOSPHATASE"/>
    <property type="match status" value="1"/>
</dbReference>
<gene>
    <name evidence="2" type="ORF">SAMN05216418_0398</name>
</gene>
<dbReference type="GO" id="GO:0016810">
    <property type="term" value="F:hydrolase activity, acting on carbon-nitrogen (but not peptide) bonds"/>
    <property type="evidence" value="ECO:0007669"/>
    <property type="project" value="InterPro"/>
</dbReference>
<evidence type="ECO:0000313" key="2">
    <source>
        <dbReference type="EMBL" id="SDB82779.1"/>
    </source>
</evidence>
<feature type="domain" description="Amidohydrolase-related" evidence="1">
    <location>
        <begin position="49"/>
        <end position="373"/>
    </location>
</feature>
<organism evidence="2 3">
    <name type="scientific">Microbacterium enclense</name>
    <dbReference type="NCBI Taxonomy" id="993073"/>
    <lineage>
        <taxon>Bacteria</taxon>
        <taxon>Bacillati</taxon>
        <taxon>Actinomycetota</taxon>
        <taxon>Actinomycetes</taxon>
        <taxon>Micrococcales</taxon>
        <taxon>Microbacteriaceae</taxon>
        <taxon>Microbacterium</taxon>
    </lineage>
</organism>
<evidence type="ECO:0000313" key="3">
    <source>
        <dbReference type="Proteomes" id="UP000183203"/>
    </source>
</evidence>
<dbReference type="STRING" id="993073.AS029_00825"/>
<evidence type="ECO:0000259" key="1">
    <source>
        <dbReference type="Pfam" id="PF01979"/>
    </source>
</evidence>
<dbReference type="Proteomes" id="UP000183203">
    <property type="component" value="Unassembled WGS sequence"/>
</dbReference>